<evidence type="ECO:0000256" key="2">
    <source>
        <dbReference type="ARBA" id="ARBA00004922"/>
    </source>
</evidence>
<dbReference type="Gene3D" id="3.90.550.50">
    <property type="match status" value="1"/>
</dbReference>
<evidence type="ECO:0000256" key="10">
    <source>
        <dbReference type="ARBA" id="ARBA00022989"/>
    </source>
</evidence>
<proteinExistence type="inferred from homology"/>
<evidence type="ECO:0000256" key="6">
    <source>
        <dbReference type="ARBA" id="ARBA00022679"/>
    </source>
</evidence>
<evidence type="ECO:0000259" key="12">
    <source>
        <dbReference type="Pfam" id="PF02434"/>
    </source>
</evidence>
<dbReference type="Pfam" id="PF02434">
    <property type="entry name" value="Fringe"/>
    <property type="match status" value="1"/>
</dbReference>
<evidence type="ECO:0000256" key="3">
    <source>
        <dbReference type="ARBA" id="ARBA00006462"/>
    </source>
</evidence>
<reference key="2">
    <citation type="submission" date="2011-10" db="EMBL/GenBank/DDBJ databases">
        <title>The genome and transcriptome sequence of Clonorchis sinensis provide insights into the carcinogenic liver fluke.</title>
        <authorList>
            <person name="Wang X."/>
            <person name="Huang Y."/>
            <person name="Chen W."/>
            <person name="Liu H."/>
            <person name="Guo L."/>
            <person name="Chen Y."/>
            <person name="Luo F."/>
            <person name="Zhou W."/>
            <person name="Sun J."/>
            <person name="Mao Q."/>
            <person name="Liang P."/>
            <person name="Zhou C."/>
            <person name="Tian Y."/>
            <person name="Men J."/>
            <person name="Lv X."/>
            <person name="Huang L."/>
            <person name="Zhou J."/>
            <person name="Hu Y."/>
            <person name="Li R."/>
            <person name="Zhang F."/>
            <person name="Lei H."/>
            <person name="Li X."/>
            <person name="Hu X."/>
            <person name="Liang C."/>
            <person name="Xu J."/>
            <person name="Wu Z."/>
            <person name="Yu X."/>
        </authorList>
    </citation>
    <scope>NUCLEOTIDE SEQUENCE</scope>
    <source>
        <strain>Henan</strain>
    </source>
</reference>
<evidence type="ECO:0000313" key="14">
    <source>
        <dbReference type="Proteomes" id="UP000008909"/>
    </source>
</evidence>
<dbReference type="PANTHER" id="PTHR23033">
    <property type="entry name" value="BETA1,3-GALACTOSYLTRANSFERASE"/>
    <property type="match status" value="1"/>
</dbReference>
<keyword evidence="5 13" id="KW-0328">Glycosyltransferase</keyword>
<evidence type="ECO:0000256" key="9">
    <source>
        <dbReference type="ARBA" id="ARBA00022968"/>
    </source>
</evidence>
<keyword evidence="9" id="KW-0735">Signal-anchor</keyword>
<evidence type="ECO:0000256" key="1">
    <source>
        <dbReference type="ARBA" id="ARBA00004606"/>
    </source>
</evidence>
<keyword evidence="7" id="KW-0812">Transmembrane</keyword>
<accession>G7YJL6</accession>
<dbReference type="Proteomes" id="UP000008909">
    <property type="component" value="Unassembled WGS sequence"/>
</dbReference>
<evidence type="ECO:0000313" key="13">
    <source>
        <dbReference type="EMBL" id="GAA53149.1"/>
    </source>
</evidence>
<dbReference type="PANTHER" id="PTHR23033:SF14">
    <property type="entry name" value="GLYCOPROTEIN-N-ACETYLGALACTOSAMINE 3-BETA-GALACTOSYLTRANSFERASE 1-RELATED"/>
    <property type="match status" value="1"/>
</dbReference>
<organism evidence="13 14">
    <name type="scientific">Clonorchis sinensis</name>
    <name type="common">Chinese liver fluke</name>
    <dbReference type="NCBI Taxonomy" id="79923"/>
    <lineage>
        <taxon>Eukaryota</taxon>
        <taxon>Metazoa</taxon>
        <taxon>Spiralia</taxon>
        <taxon>Lophotrochozoa</taxon>
        <taxon>Platyhelminthes</taxon>
        <taxon>Trematoda</taxon>
        <taxon>Digenea</taxon>
        <taxon>Opisthorchiida</taxon>
        <taxon>Opisthorchiata</taxon>
        <taxon>Opisthorchiidae</taxon>
        <taxon>Clonorchis</taxon>
    </lineage>
</organism>
<feature type="domain" description="Fringe-like glycosyltransferase" evidence="12">
    <location>
        <begin position="7"/>
        <end position="137"/>
    </location>
</feature>
<dbReference type="GO" id="GO:0000166">
    <property type="term" value="F:nucleotide binding"/>
    <property type="evidence" value="ECO:0007669"/>
    <property type="project" value="UniProtKB-KW"/>
</dbReference>
<evidence type="ECO:0000256" key="11">
    <source>
        <dbReference type="ARBA" id="ARBA00023136"/>
    </source>
</evidence>
<evidence type="ECO:0000256" key="7">
    <source>
        <dbReference type="ARBA" id="ARBA00022692"/>
    </source>
</evidence>
<keyword evidence="14" id="KW-1185">Reference proteome</keyword>
<evidence type="ECO:0000256" key="4">
    <source>
        <dbReference type="ARBA" id="ARBA00012557"/>
    </source>
</evidence>
<name>G7YJL6_CLOSI</name>
<dbReference type="EMBL" id="DF143430">
    <property type="protein sequence ID" value="GAA53149.1"/>
    <property type="molecule type" value="Genomic_DNA"/>
</dbReference>
<comment type="similarity">
    <text evidence="3">Belongs to the glycosyltransferase 31 family. Beta3-Gal-T subfamily.</text>
</comment>
<keyword evidence="10" id="KW-1133">Transmembrane helix</keyword>
<comment type="subcellular location">
    <subcellularLocation>
        <location evidence="1">Membrane</location>
        <topology evidence="1">Single-pass type II membrane protein</topology>
    </subcellularLocation>
</comment>
<sequence length="213" mass="25428">MNLLHNESRQHLWSKMQAILHHVNRYRDEYDYFYKSDDDAYVVSENLRTALTHLQPTDLFFAGYPFYVSSKEGHLSGGPGYVISREAFKTIMDKAIGNHPACPTYDENKEDVKITMCGNAVGVKLVHLVDRHTTFPYIWRPERRTEYLFQWRGLRHLLDHRFRHKSYQVAPTFDINNPFVKEDRCLMPKKRHRREHNSYIPNKRVRECECVRV</sequence>
<gene>
    <name evidence="13" type="ORF">CLF_109630</name>
</gene>
<keyword evidence="11" id="KW-0472">Membrane</keyword>
<evidence type="ECO:0000256" key="5">
    <source>
        <dbReference type="ARBA" id="ARBA00022676"/>
    </source>
</evidence>
<dbReference type="AlphaFoldDB" id="G7YJL6"/>
<dbReference type="InterPro" id="IPR026050">
    <property type="entry name" value="C1GALT1/C1GALT1_chp1"/>
</dbReference>
<protein>
    <recommendedName>
        <fullName evidence="4">N-acetylgalactosaminide beta-1,3-galactosyltransferase</fullName>
        <ecNumber evidence="4">2.4.1.122</ecNumber>
    </recommendedName>
</protein>
<dbReference type="GO" id="GO:0016020">
    <property type="term" value="C:membrane"/>
    <property type="evidence" value="ECO:0007669"/>
    <property type="project" value="UniProtKB-SubCell"/>
</dbReference>
<dbReference type="InterPro" id="IPR003378">
    <property type="entry name" value="Fringe-like_glycosylTrfase"/>
</dbReference>
<comment type="pathway">
    <text evidence="2">Protein modification; protein glycosylation.</text>
</comment>
<dbReference type="EC" id="2.4.1.122" evidence="4"/>
<reference evidence="13" key="1">
    <citation type="journal article" date="2011" name="Genome Biol.">
        <title>The draft genome of the carcinogenic human liver fluke Clonorchis sinensis.</title>
        <authorList>
            <person name="Wang X."/>
            <person name="Chen W."/>
            <person name="Huang Y."/>
            <person name="Sun J."/>
            <person name="Men J."/>
            <person name="Liu H."/>
            <person name="Luo F."/>
            <person name="Guo L."/>
            <person name="Lv X."/>
            <person name="Deng C."/>
            <person name="Zhou C."/>
            <person name="Fan Y."/>
            <person name="Li X."/>
            <person name="Huang L."/>
            <person name="Hu Y."/>
            <person name="Liang C."/>
            <person name="Hu X."/>
            <person name="Xu J."/>
            <person name="Yu X."/>
        </authorList>
    </citation>
    <scope>NUCLEOTIDE SEQUENCE [LARGE SCALE GENOMIC DNA]</scope>
    <source>
        <strain evidence="13">Henan</strain>
    </source>
</reference>
<keyword evidence="8" id="KW-0547">Nucleotide-binding</keyword>
<keyword evidence="6 13" id="KW-0808">Transferase</keyword>
<evidence type="ECO:0000256" key="8">
    <source>
        <dbReference type="ARBA" id="ARBA00022741"/>
    </source>
</evidence>
<dbReference type="GO" id="GO:0016263">
    <property type="term" value="F:glycoprotein-N-acetylgalactosamine 3-beta-galactosyltransferase activity"/>
    <property type="evidence" value="ECO:0007669"/>
    <property type="project" value="UniProtKB-EC"/>
</dbReference>